<reference evidence="12" key="1">
    <citation type="submission" date="2016-10" db="EMBL/GenBank/DDBJ databases">
        <authorList>
            <person name="de Groot N.N."/>
        </authorList>
    </citation>
    <scope>NUCLEOTIDE SEQUENCE</scope>
</reference>
<feature type="transmembrane region" description="Helical" evidence="11">
    <location>
        <begin position="153"/>
        <end position="173"/>
    </location>
</feature>
<dbReference type="AlphaFoldDB" id="A0A1W1E6W2"/>
<dbReference type="GO" id="GO:0034707">
    <property type="term" value="C:chloride channel complex"/>
    <property type="evidence" value="ECO:0007669"/>
    <property type="project" value="UniProtKB-KW"/>
</dbReference>
<feature type="transmembrane region" description="Helical" evidence="11">
    <location>
        <begin position="179"/>
        <end position="203"/>
    </location>
</feature>
<accession>A0A1W1E6W2</accession>
<dbReference type="CDD" id="cd00400">
    <property type="entry name" value="Voltage_gated_ClC"/>
    <property type="match status" value="1"/>
</dbReference>
<dbReference type="Gene3D" id="1.10.3080.10">
    <property type="entry name" value="Clc chloride channel"/>
    <property type="match status" value="1"/>
</dbReference>
<evidence type="ECO:0000256" key="9">
    <source>
        <dbReference type="ARBA" id="ARBA00023303"/>
    </source>
</evidence>
<evidence type="ECO:0000256" key="4">
    <source>
        <dbReference type="ARBA" id="ARBA00022989"/>
    </source>
</evidence>
<keyword evidence="4 11" id="KW-1133">Transmembrane helix</keyword>
<comment type="subcellular location">
    <subcellularLocation>
        <location evidence="1">Membrane</location>
        <topology evidence="1">Multi-pass membrane protein</topology>
    </subcellularLocation>
</comment>
<keyword evidence="5" id="KW-0406">Ion transport</keyword>
<dbReference type="InterPro" id="IPR050368">
    <property type="entry name" value="ClC-type_chloride_channel"/>
</dbReference>
<evidence type="ECO:0000256" key="5">
    <source>
        <dbReference type="ARBA" id="ARBA00023065"/>
    </source>
</evidence>
<keyword evidence="2" id="KW-0813">Transport</keyword>
<keyword evidence="9" id="KW-0407">Ion channel</keyword>
<dbReference type="Pfam" id="PF00654">
    <property type="entry name" value="Voltage_CLC"/>
    <property type="match status" value="1"/>
</dbReference>
<gene>
    <name evidence="12" type="ORF">MNB_SV-4-217</name>
</gene>
<feature type="transmembrane region" description="Helical" evidence="11">
    <location>
        <begin position="324"/>
        <end position="346"/>
    </location>
</feature>
<evidence type="ECO:0000256" key="7">
    <source>
        <dbReference type="ARBA" id="ARBA00023173"/>
    </source>
</evidence>
<dbReference type="GO" id="GO:0005254">
    <property type="term" value="F:chloride channel activity"/>
    <property type="evidence" value="ECO:0007669"/>
    <property type="project" value="UniProtKB-KW"/>
</dbReference>
<feature type="transmembrane region" description="Helical" evidence="11">
    <location>
        <begin position="215"/>
        <end position="235"/>
    </location>
</feature>
<feature type="transmembrane region" description="Helical" evidence="11">
    <location>
        <begin position="296"/>
        <end position="318"/>
    </location>
</feature>
<evidence type="ECO:0000256" key="6">
    <source>
        <dbReference type="ARBA" id="ARBA00023136"/>
    </source>
</evidence>
<dbReference type="PRINTS" id="PR00762">
    <property type="entry name" value="CLCHANNEL"/>
</dbReference>
<dbReference type="SUPFAM" id="SSF81340">
    <property type="entry name" value="Clc chloride channel"/>
    <property type="match status" value="1"/>
</dbReference>
<evidence type="ECO:0000256" key="2">
    <source>
        <dbReference type="ARBA" id="ARBA00022448"/>
    </source>
</evidence>
<dbReference type="InterPro" id="IPR001807">
    <property type="entry name" value="ClC"/>
</dbReference>
<keyword evidence="6 11" id="KW-0472">Membrane</keyword>
<feature type="compositionally biased region" description="Basic and acidic residues" evidence="10">
    <location>
        <begin position="428"/>
        <end position="440"/>
    </location>
</feature>
<proteinExistence type="predicted"/>
<keyword evidence="3 11" id="KW-0812">Transmembrane</keyword>
<feature type="transmembrane region" description="Helical" evidence="11">
    <location>
        <begin position="385"/>
        <end position="406"/>
    </location>
</feature>
<feature type="region of interest" description="Disordered" evidence="10">
    <location>
        <begin position="419"/>
        <end position="440"/>
    </location>
</feature>
<keyword evidence="7" id="KW-0869">Chloride channel</keyword>
<evidence type="ECO:0000256" key="3">
    <source>
        <dbReference type="ARBA" id="ARBA00022692"/>
    </source>
</evidence>
<feature type="transmembrane region" description="Helical" evidence="11">
    <location>
        <begin position="353"/>
        <end position="379"/>
    </location>
</feature>
<protein>
    <submittedName>
        <fullName evidence="12">Chloride channel protein</fullName>
    </submittedName>
</protein>
<sequence>MIMKLIAAAMLTGLISGFFITAYELLITFLTYFFFMGDPFKTIPTLPVWYLYALPTVAIFLVNYLVSFDKNIREYGVSEIADSIAQNKMILKVKTLFLKVLASALSLSTGFAVGTEGPSAGIGAMIAYQIHRMFSFPQMLVKMMISVGASSGIAAVFVSPITGMAFAVENIAYQFIKQYITYLILASVIAFAVSINYLEPILFAHSTGRHIDNEYLLANLMFIPFITAFVYFYLYLKQRLLHMIDLEVFKKFSRYRNHIFALIGGSVVGTVLLIEPHAAFSGKEVVMHLINTKQTIPLYFIFAVIILRIIGTTVAIYSNAVGGIFLPLMSIGALIGYSFAELFSMVHFPVEPFYFAAIGAAVFMGVLMKLPLTAVILAMETTFDYNVVIATGISVVLVEYLSNLYFHIRRRNATKVYKSPERNSTAKVSEDSNESKMDEA</sequence>
<feature type="transmembrane region" description="Helical" evidence="11">
    <location>
        <begin position="96"/>
        <end position="114"/>
    </location>
</feature>
<feature type="transmembrane region" description="Helical" evidence="11">
    <location>
        <begin position="47"/>
        <end position="66"/>
    </location>
</feature>
<dbReference type="PANTHER" id="PTHR43427">
    <property type="entry name" value="CHLORIDE CHANNEL PROTEIN CLC-E"/>
    <property type="match status" value="1"/>
</dbReference>
<evidence type="ECO:0000313" key="12">
    <source>
        <dbReference type="EMBL" id="SFV89660.1"/>
    </source>
</evidence>
<dbReference type="EMBL" id="FPIB01000001">
    <property type="protein sequence ID" value="SFV89660.1"/>
    <property type="molecule type" value="Genomic_DNA"/>
</dbReference>
<evidence type="ECO:0000256" key="1">
    <source>
        <dbReference type="ARBA" id="ARBA00004141"/>
    </source>
</evidence>
<dbReference type="InterPro" id="IPR014743">
    <property type="entry name" value="Cl-channel_core"/>
</dbReference>
<evidence type="ECO:0000256" key="8">
    <source>
        <dbReference type="ARBA" id="ARBA00023214"/>
    </source>
</evidence>
<dbReference type="PANTHER" id="PTHR43427:SF6">
    <property type="entry name" value="CHLORIDE CHANNEL PROTEIN CLC-E"/>
    <property type="match status" value="1"/>
</dbReference>
<feature type="transmembrane region" description="Helical" evidence="11">
    <location>
        <begin position="255"/>
        <end position="275"/>
    </location>
</feature>
<keyword evidence="8" id="KW-0868">Chloride</keyword>
<organism evidence="12">
    <name type="scientific">hydrothermal vent metagenome</name>
    <dbReference type="NCBI Taxonomy" id="652676"/>
    <lineage>
        <taxon>unclassified sequences</taxon>
        <taxon>metagenomes</taxon>
        <taxon>ecological metagenomes</taxon>
    </lineage>
</organism>
<name>A0A1W1E6W2_9ZZZZ</name>
<feature type="transmembrane region" description="Helical" evidence="11">
    <location>
        <begin position="7"/>
        <end position="35"/>
    </location>
</feature>
<evidence type="ECO:0000256" key="10">
    <source>
        <dbReference type="SAM" id="MobiDB-lite"/>
    </source>
</evidence>
<evidence type="ECO:0000256" key="11">
    <source>
        <dbReference type="SAM" id="Phobius"/>
    </source>
</evidence>